<keyword evidence="2" id="KW-1185">Reference proteome</keyword>
<sequence length="246" mass="27546">MDHLFDTDNDDRNHDQEGQGNGFQQQIHQLLRLVAGTLPQAIENNQIQETNVVTIPTFSGGNQDPVAWLEVVGCAFEANNIQGDRRIAVVGAYLTGMAAIRQKVEETVDQYAAKMVALFRRVTVGGNHYPEAMKAQIFVQRLRPDLALARTDPPRNMTIHNPTPFMNPVASYLQQSSNLIAQPTIPDPVGELIKKLTFLMEELVVSLKKVIPEEINNKIGIMRHSVEIVHRLRVSPVDSWDILPLN</sequence>
<accession>A0ACA9QAW5</accession>
<comment type="caution">
    <text evidence="1">The sequence shown here is derived from an EMBL/GenBank/DDBJ whole genome shotgun (WGS) entry which is preliminary data.</text>
</comment>
<evidence type="ECO:0000313" key="2">
    <source>
        <dbReference type="Proteomes" id="UP000789702"/>
    </source>
</evidence>
<organism evidence="1 2">
    <name type="scientific">Dentiscutata heterogama</name>
    <dbReference type="NCBI Taxonomy" id="1316150"/>
    <lineage>
        <taxon>Eukaryota</taxon>
        <taxon>Fungi</taxon>
        <taxon>Fungi incertae sedis</taxon>
        <taxon>Mucoromycota</taxon>
        <taxon>Glomeromycotina</taxon>
        <taxon>Glomeromycetes</taxon>
        <taxon>Diversisporales</taxon>
        <taxon>Gigasporaceae</taxon>
        <taxon>Dentiscutata</taxon>
    </lineage>
</organism>
<name>A0ACA9QAW5_9GLOM</name>
<protein>
    <submittedName>
        <fullName evidence="1">4009_t:CDS:1</fullName>
    </submittedName>
</protein>
<dbReference type="EMBL" id="CAJVPU010042475">
    <property type="protein sequence ID" value="CAG8743585.1"/>
    <property type="molecule type" value="Genomic_DNA"/>
</dbReference>
<reference evidence="1" key="1">
    <citation type="submission" date="2021-06" db="EMBL/GenBank/DDBJ databases">
        <authorList>
            <person name="Kallberg Y."/>
            <person name="Tangrot J."/>
            <person name="Rosling A."/>
        </authorList>
    </citation>
    <scope>NUCLEOTIDE SEQUENCE</scope>
    <source>
        <strain evidence="1">IL203A</strain>
    </source>
</reference>
<feature type="non-terminal residue" evidence="1">
    <location>
        <position position="246"/>
    </location>
</feature>
<dbReference type="Proteomes" id="UP000789702">
    <property type="component" value="Unassembled WGS sequence"/>
</dbReference>
<evidence type="ECO:0000313" key="1">
    <source>
        <dbReference type="EMBL" id="CAG8743585.1"/>
    </source>
</evidence>
<gene>
    <name evidence="1" type="ORF">DHETER_LOCUS14201</name>
</gene>
<proteinExistence type="predicted"/>